<evidence type="ECO:0000313" key="11">
    <source>
        <dbReference type="Proteomes" id="UP001183615"/>
    </source>
</evidence>
<sequence length="326" mass="33301">MFTYTAALNGFAARLSAEQLAAVRAQPDVEAVEEDGMASGDEPAADPAADPLAAAASWGLDRIDQPYLPLNQEFNVEGTGAGTTVYVIDSGIDFGHADFQGRAVRGYDAVGDGRDGADCAGHGTHVAGTVGGATYGVARETTLVSVRVLGCDNRGEWSQIIAGFDWVAQHARQPAVANASLGGDLTESVNEAADRLADRGVLPVISAGNEGEDACDYSPASARGALTVGATDADDQETAFSNFGTCLDLYAPGQAIISAKLGGGSTAKNGTSMSAPHVSGVAALRKAADPDATPAQLTDWLIEQSTKDVLDVTKTSPDRLLSTGGL</sequence>
<dbReference type="PROSITE" id="PS51892">
    <property type="entry name" value="SUBTILASE"/>
    <property type="match status" value="1"/>
</dbReference>
<dbReference type="SUPFAM" id="SSF54897">
    <property type="entry name" value="Protease propeptides/inhibitors"/>
    <property type="match status" value="1"/>
</dbReference>
<name>A0ABU2SF04_9ACTN</name>
<keyword evidence="3 5" id="KW-0378">Hydrolase</keyword>
<dbReference type="Pfam" id="PF05922">
    <property type="entry name" value="Inhibitor_I9"/>
    <property type="match status" value="1"/>
</dbReference>
<dbReference type="PANTHER" id="PTHR43806:SF11">
    <property type="entry name" value="CEREVISIN-RELATED"/>
    <property type="match status" value="1"/>
</dbReference>
<dbReference type="PROSITE" id="PS00138">
    <property type="entry name" value="SUBTILASE_SER"/>
    <property type="match status" value="1"/>
</dbReference>
<dbReference type="Gene3D" id="3.30.70.80">
    <property type="entry name" value="Peptidase S8 propeptide/proteinase inhibitor I9"/>
    <property type="match status" value="1"/>
</dbReference>
<evidence type="ECO:0000256" key="1">
    <source>
        <dbReference type="ARBA" id="ARBA00011073"/>
    </source>
</evidence>
<dbReference type="InterPro" id="IPR034193">
    <property type="entry name" value="PCSK9_ProteinaseK-like"/>
</dbReference>
<feature type="domain" description="Peptidase S8/S53" evidence="8">
    <location>
        <begin position="80"/>
        <end position="307"/>
    </location>
</feature>
<evidence type="ECO:0000259" key="8">
    <source>
        <dbReference type="Pfam" id="PF00082"/>
    </source>
</evidence>
<protein>
    <submittedName>
        <fullName evidence="10">S8 family peptidase</fullName>
        <ecNumber evidence="10">3.4.-.-</ecNumber>
    </submittedName>
</protein>
<dbReference type="Gene3D" id="3.40.50.200">
    <property type="entry name" value="Peptidase S8/S53 domain"/>
    <property type="match status" value="1"/>
</dbReference>
<comment type="similarity">
    <text evidence="1 5 6">Belongs to the peptidase S8 family.</text>
</comment>
<dbReference type="InterPro" id="IPR000209">
    <property type="entry name" value="Peptidase_S8/S53_dom"/>
</dbReference>
<dbReference type="EMBL" id="JAVREV010000019">
    <property type="protein sequence ID" value="MDT0446459.1"/>
    <property type="molecule type" value="Genomic_DNA"/>
</dbReference>
<accession>A0ABU2SF04</accession>
<evidence type="ECO:0000313" key="10">
    <source>
        <dbReference type="EMBL" id="MDT0446459.1"/>
    </source>
</evidence>
<evidence type="ECO:0000256" key="4">
    <source>
        <dbReference type="ARBA" id="ARBA00022825"/>
    </source>
</evidence>
<organism evidence="10 11">
    <name type="scientific">Streptomyces johnsoniae</name>
    <dbReference type="NCBI Taxonomy" id="3075532"/>
    <lineage>
        <taxon>Bacteria</taxon>
        <taxon>Bacillati</taxon>
        <taxon>Actinomycetota</taxon>
        <taxon>Actinomycetes</taxon>
        <taxon>Kitasatosporales</taxon>
        <taxon>Streptomycetaceae</taxon>
        <taxon>Streptomyces</taxon>
    </lineage>
</organism>
<keyword evidence="11" id="KW-1185">Reference proteome</keyword>
<dbReference type="InterPro" id="IPR023828">
    <property type="entry name" value="Peptidase_S8_Ser-AS"/>
</dbReference>
<evidence type="ECO:0000259" key="9">
    <source>
        <dbReference type="Pfam" id="PF05922"/>
    </source>
</evidence>
<dbReference type="InterPro" id="IPR015500">
    <property type="entry name" value="Peptidase_S8_subtilisin-rel"/>
</dbReference>
<dbReference type="Pfam" id="PF00082">
    <property type="entry name" value="Peptidase_S8"/>
    <property type="match status" value="1"/>
</dbReference>
<dbReference type="PRINTS" id="PR00723">
    <property type="entry name" value="SUBTILISIN"/>
</dbReference>
<dbReference type="SUPFAM" id="SSF52743">
    <property type="entry name" value="Subtilisin-like"/>
    <property type="match status" value="1"/>
</dbReference>
<feature type="active site" description="Charge relay system" evidence="5">
    <location>
        <position position="89"/>
    </location>
</feature>
<dbReference type="InterPro" id="IPR037045">
    <property type="entry name" value="S8pro/Inhibitor_I9_sf"/>
</dbReference>
<feature type="active site" description="Charge relay system" evidence="5">
    <location>
        <position position="122"/>
    </location>
</feature>
<proteinExistence type="inferred from homology"/>
<reference evidence="11" key="1">
    <citation type="submission" date="2023-07" db="EMBL/GenBank/DDBJ databases">
        <title>30 novel species of actinomycetes from the DSMZ collection.</title>
        <authorList>
            <person name="Nouioui I."/>
        </authorList>
    </citation>
    <scope>NUCLEOTIDE SEQUENCE [LARGE SCALE GENOMIC DNA]</scope>
    <source>
        <strain evidence="11">DSM 41886</strain>
    </source>
</reference>
<dbReference type="InterPro" id="IPR010259">
    <property type="entry name" value="S8pro/Inhibitor_I9"/>
</dbReference>
<feature type="region of interest" description="Disordered" evidence="7">
    <location>
        <begin position="27"/>
        <end position="48"/>
    </location>
</feature>
<dbReference type="InterPro" id="IPR050131">
    <property type="entry name" value="Peptidase_S8_subtilisin-like"/>
</dbReference>
<dbReference type="EC" id="3.4.-.-" evidence="10"/>
<dbReference type="CDD" id="cd04077">
    <property type="entry name" value="Peptidases_S8_PCSK9_ProteinaseK_like"/>
    <property type="match status" value="1"/>
</dbReference>
<evidence type="ECO:0000256" key="2">
    <source>
        <dbReference type="ARBA" id="ARBA00022670"/>
    </source>
</evidence>
<keyword evidence="4 5" id="KW-0720">Serine protease</keyword>
<evidence type="ECO:0000256" key="3">
    <source>
        <dbReference type="ARBA" id="ARBA00022801"/>
    </source>
</evidence>
<dbReference type="GO" id="GO:0016787">
    <property type="term" value="F:hydrolase activity"/>
    <property type="evidence" value="ECO:0007669"/>
    <property type="project" value="UniProtKB-KW"/>
</dbReference>
<dbReference type="Proteomes" id="UP001183615">
    <property type="component" value="Unassembled WGS sequence"/>
</dbReference>
<evidence type="ECO:0000256" key="7">
    <source>
        <dbReference type="SAM" id="MobiDB-lite"/>
    </source>
</evidence>
<keyword evidence="2 5" id="KW-0645">Protease</keyword>
<dbReference type="PROSITE" id="PS00137">
    <property type="entry name" value="SUBTILASE_HIS"/>
    <property type="match status" value="1"/>
</dbReference>
<dbReference type="InterPro" id="IPR023827">
    <property type="entry name" value="Peptidase_S8_Asp-AS"/>
</dbReference>
<dbReference type="InterPro" id="IPR036852">
    <property type="entry name" value="Peptidase_S8/S53_dom_sf"/>
</dbReference>
<feature type="active site" description="Charge relay system" evidence="5">
    <location>
        <position position="272"/>
    </location>
</feature>
<dbReference type="PANTHER" id="PTHR43806">
    <property type="entry name" value="PEPTIDASE S8"/>
    <property type="match status" value="1"/>
</dbReference>
<comment type="caution">
    <text evidence="10">The sequence shown here is derived from an EMBL/GenBank/DDBJ whole genome shotgun (WGS) entry which is preliminary data.</text>
</comment>
<dbReference type="PROSITE" id="PS00136">
    <property type="entry name" value="SUBTILASE_ASP"/>
    <property type="match status" value="1"/>
</dbReference>
<evidence type="ECO:0000256" key="5">
    <source>
        <dbReference type="PROSITE-ProRule" id="PRU01240"/>
    </source>
</evidence>
<gene>
    <name evidence="10" type="ORF">RM779_28255</name>
</gene>
<evidence type="ECO:0000256" key="6">
    <source>
        <dbReference type="RuleBase" id="RU003355"/>
    </source>
</evidence>
<dbReference type="InterPro" id="IPR022398">
    <property type="entry name" value="Peptidase_S8_His-AS"/>
</dbReference>
<feature type="domain" description="Inhibitor I9" evidence="9">
    <location>
        <begin position="3"/>
        <end position="36"/>
    </location>
</feature>